<organism evidence="1 2">
    <name type="scientific">Hafnia alvei ATCC 51873</name>
    <dbReference type="NCBI Taxonomy" id="1002364"/>
    <lineage>
        <taxon>Bacteria</taxon>
        <taxon>Pseudomonadati</taxon>
        <taxon>Pseudomonadota</taxon>
        <taxon>Gammaproteobacteria</taxon>
        <taxon>Enterobacterales</taxon>
        <taxon>Hafniaceae</taxon>
        <taxon>Hafnia</taxon>
    </lineage>
</organism>
<gene>
    <name evidence="1" type="ORF">HMPREF0454_01742</name>
</gene>
<dbReference type="HOGENOM" id="CLU_3043983_0_0_6"/>
<name>G9Y5B4_HAFAL</name>
<dbReference type="Proteomes" id="UP000005959">
    <property type="component" value="Unassembled WGS sequence"/>
</dbReference>
<accession>G9Y5B4</accession>
<reference evidence="1 2" key="1">
    <citation type="submission" date="2011-08" db="EMBL/GenBank/DDBJ databases">
        <authorList>
            <person name="Weinstock G."/>
            <person name="Sodergren E."/>
            <person name="Clifton S."/>
            <person name="Fulton L."/>
            <person name="Fulton B."/>
            <person name="Courtney L."/>
            <person name="Fronick C."/>
            <person name="Harrison M."/>
            <person name="Strong C."/>
            <person name="Farmer C."/>
            <person name="Delahaunty K."/>
            <person name="Markovic C."/>
            <person name="Hall O."/>
            <person name="Minx P."/>
            <person name="Tomlinson C."/>
            <person name="Mitreva M."/>
            <person name="Hou S."/>
            <person name="Chen J."/>
            <person name="Wollam A."/>
            <person name="Pepin K.H."/>
            <person name="Johnson M."/>
            <person name="Bhonagiri V."/>
            <person name="Zhang X."/>
            <person name="Suruliraj S."/>
            <person name="Warren W."/>
            <person name="Chinwalla A."/>
            <person name="Mardis E.R."/>
            <person name="Wilson R.K."/>
        </authorList>
    </citation>
    <scope>NUCLEOTIDE SEQUENCE [LARGE SCALE GENOMIC DNA]</scope>
    <source>
        <strain evidence="1 2">ATCC 51873</strain>
    </source>
</reference>
<dbReference type="EMBL" id="AGCI01000037">
    <property type="protein sequence ID" value="EHM43759.1"/>
    <property type="molecule type" value="Genomic_DNA"/>
</dbReference>
<sequence length="54" mass="5882">MKTVIFSDKCILSPKAGTYMGQVAAETKLNVIKDKAVDLGRLHRSTNLSGECNK</sequence>
<comment type="caution">
    <text evidence="1">The sequence shown here is derived from an EMBL/GenBank/DDBJ whole genome shotgun (WGS) entry which is preliminary data.</text>
</comment>
<protein>
    <submittedName>
        <fullName evidence="1">Uncharacterized protein</fullName>
    </submittedName>
</protein>
<dbReference type="AlphaFoldDB" id="G9Y5B4"/>
<evidence type="ECO:0000313" key="1">
    <source>
        <dbReference type="EMBL" id="EHM43759.1"/>
    </source>
</evidence>
<proteinExistence type="predicted"/>
<evidence type="ECO:0000313" key="2">
    <source>
        <dbReference type="Proteomes" id="UP000005959"/>
    </source>
</evidence>